<dbReference type="GO" id="GO:0005524">
    <property type="term" value="F:ATP binding"/>
    <property type="evidence" value="ECO:0007669"/>
    <property type="project" value="UniProtKB-KW"/>
</dbReference>
<evidence type="ECO:0000256" key="2">
    <source>
        <dbReference type="ARBA" id="ARBA00005752"/>
    </source>
</evidence>
<dbReference type="GO" id="GO:0005829">
    <property type="term" value="C:cytosol"/>
    <property type="evidence" value="ECO:0007669"/>
    <property type="project" value="TreeGrafter"/>
</dbReference>
<dbReference type="PROSITE" id="PS51278">
    <property type="entry name" value="GATASE_TYPE_2"/>
    <property type="match status" value="1"/>
</dbReference>
<sequence length="609" mass="68421">MCGIAGIYYLCNDAPSQEGTRFALERMNQAQAHRGPDDEGIWQSPNSRVGFGHRRLSIIDLSSAGHQPMSNEDGSIWITYNGEIYNYQLLREELLGLGHIFRSQSDTEVIIHAYEEWGIDAFRRFRGMFAFGLWDGHCHKLYLVKDRFGIKPLYYYQDQDKIAFASEVRALSKSGLFQPHKNHDALIVFLLFGSVPIPMTTVKGVLGIPAGHFLLVENGHISMHCYYDLWTDGIGEEKTISADEMRHLLQETVAQHLISDAPIGLFLSGGIDSSALVALGATAKKSRLTTLSIIFDEAEYSEQKYQQLIAGRYHTDHRELTVTSELFQEEMPKVFQAMDQPSIDGVNTYFVSLMAKKAGLKAVLAGTGGDEVFCGYPHFKRACLLSKISKLGFCLRSLNGLTCCLPGKWQKLAFLGLDRSLGLYLMLRGLFSPAEVAQLTDATIKEVQRLATSMQPLNGDGHSHQMGTYHPVDMLSRWEIHGYLQNQLLKDTDCMSMAHSLETRVPFLDPLLISTVLAIRPKERINPKVPKVLLTQALSQFLPQTLVYRPKMTFTFPIGEWLKQKASFWQATSQTNTPAARQVWQDFAAGIVSWTRPWALIIAEMSNLS</sequence>
<evidence type="ECO:0000256" key="8">
    <source>
        <dbReference type="PIRSR" id="PIRSR001589-1"/>
    </source>
</evidence>
<keyword evidence="8" id="KW-0061">Asparagine biosynthesis</keyword>
<dbReference type="KEGG" id="dao:Desac_1664"/>
<dbReference type="CDD" id="cd00712">
    <property type="entry name" value="AsnB"/>
    <property type="match status" value="1"/>
</dbReference>
<evidence type="ECO:0000256" key="3">
    <source>
        <dbReference type="ARBA" id="ARBA00012737"/>
    </source>
</evidence>
<comment type="catalytic activity">
    <reaction evidence="7">
        <text>L-aspartate + L-glutamine + ATP + H2O = L-asparagine + L-glutamate + AMP + diphosphate + H(+)</text>
        <dbReference type="Rhea" id="RHEA:12228"/>
        <dbReference type="ChEBI" id="CHEBI:15377"/>
        <dbReference type="ChEBI" id="CHEBI:15378"/>
        <dbReference type="ChEBI" id="CHEBI:29985"/>
        <dbReference type="ChEBI" id="CHEBI:29991"/>
        <dbReference type="ChEBI" id="CHEBI:30616"/>
        <dbReference type="ChEBI" id="CHEBI:33019"/>
        <dbReference type="ChEBI" id="CHEBI:58048"/>
        <dbReference type="ChEBI" id="CHEBI:58359"/>
        <dbReference type="ChEBI" id="CHEBI:456215"/>
        <dbReference type="EC" id="6.3.5.4"/>
    </reaction>
</comment>
<dbReference type="AlphaFoldDB" id="F2NJJ9"/>
<reference evidence="12" key="2">
    <citation type="submission" date="2011-03" db="EMBL/GenBank/DDBJ databases">
        <title>The complete genome of Desulfobacca acetoxidans DSM 11109.</title>
        <authorList>
            <consortium name="US DOE Joint Genome Institute (JGI-PGF)"/>
            <person name="Lucas S."/>
            <person name="Copeland A."/>
            <person name="Lapidus A."/>
            <person name="Bruce D."/>
            <person name="Goodwin L."/>
            <person name="Pitluck S."/>
            <person name="Peters L."/>
            <person name="Kyrpides N."/>
            <person name="Mavromatis K."/>
            <person name="Ivanova N."/>
            <person name="Ovchinnikova G."/>
            <person name="Teshima H."/>
            <person name="Detter J.C."/>
            <person name="Han C."/>
            <person name="Land M."/>
            <person name="Hauser L."/>
            <person name="Markowitz V."/>
            <person name="Cheng J.-F."/>
            <person name="Hugenholtz P."/>
            <person name="Woyke T."/>
            <person name="Wu D."/>
            <person name="Spring S."/>
            <person name="Schueler E."/>
            <person name="Brambilla E."/>
            <person name="Klenk H.-P."/>
            <person name="Eisen J.A."/>
        </authorList>
    </citation>
    <scope>NUCLEOTIDE SEQUENCE [LARGE SCALE GENOMIC DNA]</scope>
    <source>
        <strain evidence="12">ATCC 700848 / DSM 11109 / ASRB2</strain>
    </source>
</reference>
<dbReference type="InterPro" id="IPR014729">
    <property type="entry name" value="Rossmann-like_a/b/a_fold"/>
</dbReference>
<dbReference type="EC" id="6.3.5.4" evidence="3"/>
<dbReference type="InterPro" id="IPR051786">
    <property type="entry name" value="ASN_synthetase/amidase"/>
</dbReference>
<evidence type="ECO:0000256" key="7">
    <source>
        <dbReference type="ARBA" id="ARBA00048741"/>
    </source>
</evidence>
<dbReference type="RefSeq" id="WP_013706621.1">
    <property type="nucleotide sequence ID" value="NC_015388.1"/>
</dbReference>
<dbReference type="InterPro" id="IPR006426">
    <property type="entry name" value="Asn_synth_AEB"/>
</dbReference>
<dbReference type="GO" id="GO:0004066">
    <property type="term" value="F:asparagine synthase (glutamine-hydrolyzing) activity"/>
    <property type="evidence" value="ECO:0007669"/>
    <property type="project" value="UniProtKB-EC"/>
</dbReference>
<dbReference type="Gene3D" id="3.60.20.10">
    <property type="entry name" value="Glutamine Phosphoribosylpyrophosphate, subunit 1, domain 1"/>
    <property type="match status" value="1"/>
</dbReference>
<dbReference type="Pfam" id="PF00733">
    <property type="entry name" value="Asn_synthase"/>
    <property type="match status" value="1"/>
</dbReference>
<dbReference type="PANTHER" id="PTHR43284:SF1">
    <property type="entry name" value="ASPARAGINE SYNTHETASE"/>
    <property type="match status" value="1"/>
</dbReference>
<name>F2NJJ9_DESAR</name>
<evidence type="ECO:0000256" key="9">
    <source>
        <dbReference type="PIRSR" id="PIRSR001589-2"/>
    </source>
</evidence>
<comment type="pathway">
    <text evidence="1">Amino-acid biosynthesis; L-asparagine biosynthesis; L-asparagine from L-aspartate (L-Gln route): step 1/1.</text>
</comment>
<dbReference type="NCBIfam" id="TIGR01536">
    <property type="entry name" value="asn_synth_AEB"/>
    <property type="match status" value="1"/>
</dbReference>
<dbReference type="SUPFAM" id="SSF52402">
    <property type="entry name" value="Adenine nucleotide alpha hydrolases-like"/>
    <property type="match status" value="1"/>
</dbReference>
<evidence type="ECO:0000256" key="5">
    <source>
        <dbReference type="ARBA" id="ARBA00022840"/>
    </source>
</evidence>
<evidence type="ECO:0000259" key="10">
    <source>
        <dbReference type="PROSITE" id="PS51278"/>
    </source>
</evidence>
<dbReference type="InterPro" id="IPR029055">
    <property type="entry name" value="Ntn_hydrolases_N"/>
</dbReference>
<reference evidence="11 12" key="1">
    <citation type="journal article" date="2011" name="Stand. Genomic Sci.">
        <title>Complete genome sequence of the acetate-degrading sulfate reducer Desulfobacca acetoxidans type strain (ASRB2).</title>
        <authorList>
            <person name="Goker M."/>
            <person name="Teshima H."/>
            <person name="Lapidus A."/>
            <person name="Nolan M."/>
            <person name="Lucas S."/>
            <person name="Hammon N."/>
            <person name="Deshpande S."/>
            <person name="Cheng J.F."/>
            <person name="Tapia R."/>
            <person name="Han C."/>
            <person name="Goodwin L."/>
            <person name="Pitluck S."/>
            <person name="Huntemann M."/>
            <person name="Liolios K."/>
            <person name="Ivanova N."/>
            <person name="Pagani I."/>
            <person name="Mavromatis K."/>
            <person name="Ovchinikova G."/>
            <person name="Pati A."/>
            <person name="Chen A."/>
            <person name="Palaniappan K."/>
            <person name="Land M."/>
            <person name="Hauser L."/>
            <person name="Brambilla E.M."/>
            <person name="Rohde M."/>
            <person name="Spring S."/>
            <person name="Detter J.C."/>
            <person name="Woyke T."/>
            <person name="Bristow J."/>
            <person name="Eisen J.A."/>
            <person name="Markowitz V."/>
            <person name="Hugenholtz P."/>
            <person name="Kyrpides N.C."/>
            <person name="Klenk H.P."/>
        </authorList>
    </citation>
    <scope>NUCLEOTIDE SEQUENCE [LARGE SCALE GENOMIC DNA]</scope>
    <source>
        <strain evidence="12">ATCC 700848 / DSM 11109 / ASRB2</strain>
    </source>
</reference>
<keyword evidence="12" id="KW-1185">Reference proteome</keyword>
<keyword evidence="5 9" id="KW-0067">ATP-binding</keyword>
<dbReference type="Gene3D" id="3.40.50.620">
    <property type="entry name" value="HUPs"/>
    <property type="match status" value="1"/>
</dbReference>
<feature type="binding site" evidence="9">
    <location>
        <position position="293"/>
    </location>
    <ligand>
        <name>ATP</name>
        <dbReference type="ChEBI" id="CHEBI:30616"/>
    </ligand>
</feature>
<keyword evidence="6 8" id="KW-0315">Glutamine amidotransferase</keyword>
<dbReference type="STRING" id="880072.Desac_1664"/>
<evidence type="ECO:0000313" key="12">
    <source>
        <dbReference type="Proteomes" id="UP000000483"/>
    </source>
</evidence>
<dbReference type="CDD" id="cd01991">
    <property type="entry name" value="Asn_synthase_B_C"/>
    <property type="match status" value="1"/>
</dbReference>
<dbReference type="SUPFAM" id="SSF56235">
    <property type="entry name" value="N-terminal nucleophile aminohydrolases (Ntn hydrolases)"/>
    <property type="match status" value="1"/>
</dbReference>
<keyword evidence="4 9" id="KW-0547">Nucleotide-binding</keyword>
<accession>F2NJJ9</accession>
<dbReference type="InterPro" id="IPR033738">
    <property type="entry name" value="AsnB_N"/>
</dbReference>
<comment type="similarity">
    <text evidence="2">Belongs to the asparagine synthetase family.</text>
</comment>
<dbReference type="GO" id="GO:0006529">
    <property type="term" value="P:asparagine biosynthetic process"/>
    <property type="evidence" value="ECO:0007669"/>
    <property type="project" value="UniProtKB-KW"/>
</dbReference>
<dbReference type="OrthoDB" id="9763290at2"/>
<feature type="binding site" evidence="9">
    <location>
        <position position="106"/>
    </location>
    <ligand>
        <name>L-glutamine</name>
        <dbReference type="ChEBI" id="CHEBI:58359"/>
    </ligand>
</feature>
<gene>
    <name evidence="11" type="ordered locus">Desac_1664</name>
</gene>
<dbReference type="PIRSF" id="PIRSF001589">
    <property type="entry name" value="Asn_synthetase_glu-h"/>
    <property type="match status" value="1"/>
</dbReference>
<dbReference type="PANTHER" id="PTHR43284">
    <property type="entry name" value="ASPARAGINE SYNTHETASE (GLUTAMINE-HYDROLYZING)"/>
    <property type="match status" value="1"/>
</dbReference>
<dbReference type="Proteomes" id="UP000000483">
    <property type="component" value="Chromosome"/>
</dbReference>
<feature type="domain" description="Glutamine amidotransferase type-2" evidence="10">
    <location>
        <begin position="2"/>
        <end position="219"/>
    </location>
</feature>
<dbReference type="InterPro" id="IPR001962">
    <property type="entry name" value="Asn_synthase"/>
</dbReference>
<dbReference type="InterPro" id="IPR017932">
    <property type="entry name" value="GATase_2_dom"/>
</dbReference>
<dbReference type="EMBL" id="CP002629">
    <property type="protein sequence ID" value="AEB09511.1"/>
    <property type="molecule type" value="Genomic_DNA"/>
</dbReference>
<feature type="active site" description="For GATase activity" evidence="8">
    <location>
        <position position="2"/>
    </location>
</feature>
<keyword evidence="8" id="KW-0028">Amino-acid biosynthesis</keyword>
<organism evidence="11 12">
    <name type="scientific">Desulfobacca acetoxidans (strain ATCC 700848 / DSM 11109 / ASRB2)</name>
    <dbReference type="NCBI Taxonomy" id="880072"/>
    <lineage>
        <taxon>Bacteria</taxon>
        <taxon>Pseudomonadati</taxon>
        <taxon>Thermodesulfobacteriota</taxon>
        <taxon>Desulfobaccia</taxon>
        <taxon>Desulfobaccales</taxon>
        <taxon>Desulfobaccaceae</taxon>
        <taxon>Desulfobacca</taxon>
    </lineage>
</organism>
<dbReference type="Pfam" id="PF13537">
    <property type="entry name" value="GATase_7"/>
    <property type="match status" value="1"/>
</dbReference>
<dbReference type="HOGENOM" id="CLU_014658_3_1_7"/>
<proteinExistence type="inferred from homology"/>
<protein>
    <recommendedName>
        <fullName evidence="3">asparagine synthase (glutamine-hydrolyzing)</fullName>
        <ecNumber evidence="3">6.3.5.4</ecNumber>
    </recommendedName>
</protein>
<evidence type="ECO:0000313" key="11">
    <source>
        <dbReference type="EMBL" id="AEB09511.1"/>
    </source>
</evidence>
<dbReference type="eggNOG" id="COG0367">
    <property type="taxonomic scope" value="Bacteria"/>
</dbReference>
<keyword evidence="11" id="KW-0436">Ligase</keyword>
<evidence type="ECO:0000256" key="6">
    <source>
        <dbReference type="ARBA" id="ARBA00022962"/>
    </source>
</evidence>
<evidence type="ECO:0000256" key="4">
    <source>
        <dbReference type="ARBA" id="ARBA00022741"/>
    </source>
</evidence>
<evidence type="ECO:0000256" key="1">
    <source>
        <dbReference type="ARBA" id="ARBA00005187"/>
    </source>
</evidence>